<evidence type="ECO:0000259" key="7">
    <source>
        <dbReference type="PROSITE" id="PS50222"/>
    </source>
</evidence>
<dbReference type="PANTHER" id="PTHR10037:SF62">
    <property type="entry name" value="SODIUM CHANNEL PROTEIN 60E"/>
    <property type="match status" value="1"/>
</dbReference>
<feature type="domain" description="EF-hand" evidence="7">
    <location>
        <begin position="382"/>
        <end position="417"/>
    </location>
</feature>
<feature type="domain" description="EF-hand" evidence="7">
    <location>
        <begin position="339"/>
        <end position="374"/>
    </location>
</feature>
<feature type="region of interest" description="Disordered" evidence="5">
    <location>
        <begin position="471"/>
        <end position="510"/>
    </location>
</feature>
<dbReference type="InterPro" id="IPR005821">
    <property type="entry name" value="Ion_trans_dom"/>
</dbReference>
<dbReference type="AlphaFoldDB" id="A0A7R9ZW58"/>
<proteinExistence type="predicted"/>
<dbReference type="PROSITE" id="PS50222">
    <property type="entry name" value="EF_HAND_2"/>
    <property type="match status" value="2"/>
</dbReference>
<dbReference type="PANTHER" id="PTHR10037">
    <property type="entry name" value="VOLTAGE-GATED CATION CHANNEL CALCIUM AND SODIUM"/>
    <property type="match status" value="1"/>
</dbReference>
<feature type="transmembrane region" description="Helical" evidence="6">
    <location>
        <begin position="290"/>
        <end position="315"/>
    </location>
</feature>
<organism evidence="8">
    <name type="scientific">Pyrodinium bahamense</name>
    <dbReference type="NCBI Taxonomy" id="73915"/>
    <lineage>
        <taxon>Eukaryota</taxon>
        <taxon>Sar</taxon>
        <taxon>Alveolata</taxon>
        <taxon>Dinophyceae</taxon>
        <taxon>Gonyaulacales</taxon>
        <taxon>Pyrocystaceae</taxon>
        <taxon>Pyrodinium</taxon>
    </lineage>
</organism>
<protein>
    <recommendedName>
        <fullName evidence="7">EF-hand domain-containing protein</fullName>
    </recommendedName>
</protein>
<dbReference type="Gene3D" id="1.20.120.350">
    <property type="entry name" value="Voltage-gated potassium channels. Chain C"/>
    <property type="match status" value="1"/>
</dbReference>
<accession>A0A7R9ZW58</accession>
<dbReference type="InterPro" id="IPR043203">
    <property type="entry name" value="VGCC_Ca_Na"/>
</dbReference>
<dbReference type="Gene3D" id="1.10.287.70">
    <property type="match status" value="1"/>
</dbReference>
<dbReference type="InterPro" id="IPR011992">
    <property type="entry name" value="EF-hand-dom_pair"/>
</dbReference>
<dbReference type="SMART" id="SM00054">
    <property type="entry name" value="EFh"/>
    <property type="match status" value="2"/>
</dbReference>
<dbReference type="InterPro" id="IPR002048">
    <property type="entry name" value="EF_hand_dom"/>
</dbReference>
<dbReference type="SUPFAM" id="SSF81324">
    <property type="entry name" value="Voltage-gated potassium channels"/>
    <property type="match status" value="1"/>
</dbReference>
<keyword evidence="3 6" id="KW-1133">Transmembrane helix</keyword>
<dbReference type="InterPro" id="IPR027359">
    <property type="entry name" value="Volt_channel_dom_sf"/>
</dbReference>
<dbReference type="GO" id="GO:0005509">
    <property type="term" value="F:calcium ion binding"/>
    <property type="evidence" value="ECO:0007669"/>
    <property type="project" value="InterPro"/>
</dbReference>
<evidence type="ECO:0000256" key="6">
    <source>
        <dbReference type="SAM" id="Phobius"/>
    </source>
</evidence>
<feature type="transmembrane region" description="Helical" evidence="6">
    <location>
        <begin position="203"/>
        <end position="236"/>
    </location>
</feature>
<feature type="transmembrane region" description="Helical" evidence="6">
    <location>
        <begin position="78"/>
        <end position="97"/>
    </location>
</feature>
<dbReference type="Pfam" id="PF00520">
    <property type="entry name" value="Ion_trans"/>
    <property type="match status" value="1"/>
</dbReference>
<reference evidence="8" key="1">
    <citation type="submission" date="2021-01" db="EMBL/GenBank/DDBJ databases">
        <authorList>
            <person name="Corre E."/>
            <person name="Pelletier E."/>
            <person name="Niang G."/>
            <person name="Scheremetjew M."/>
            <person name="Finn R."/>
            <person name="Kale V."/>
            <person name="Holt S."/>
            <person name="Cochrane G."/>
            <person name="Meng A."/>
            <person name="Brown T."/>
            <person name="Cohen L."/>
        </authorList>
    </citation>
    <scope>NUCLEOTIDE SEQUENCE</scope>
    <source>
        <strain evidence="8">Pbaha01</strain>
    </source>
</reference>
<gene>
    <name evidence="8" type="ORF">PBAH0796_LOCUS1406</name>
</gene>
<dbReference type="EMBL" id="HBEG01002547">
    <property type="protein sequence ID" value="CAD8345668.1"/>
    <property type="molecule type" value="Transcribed_RNA"/>
</dbReference>
<evidence type="ECO:0000313" key="8">
    <source>
        <dbReference type="EMBL" id="CAD8345668.1"/>
    </source>
</evidence>
<evidence type="ECO:0000256" key="3">
    <source>
        <dbReference type="ARBA" id="ARBA00022989"/>
    </source>
</evidence>
<evidence type="ECO:0000256" key="2">
    <source>
        <dbReference type="ARBA" id="ARBA00022692"/>
    </source>
</evidence>
<dbReference type="SUPFAM" id="SSF47473">
    <property type="entry name" value="EF-hand"/>
    <property type="match status" value="1"/>
</dbReference>
<name>A0A7R9ZW58_9DINO</name>
<comment type="subcellular location">
    <subcellularLocation>
        <location evidence="1">Membrane</location>
        <topology evidence="1">Multi-pass membrane protein</topology>
    </subcellularLocation>
</comment>
<evidence type="ECO:0000256" key="4">
    <source>
        <dbReference type="ARBA" id="ARBA00023136"/>
    </source>
</evidence>
<evidence type="ECO:0000256" key="1">
    <source>
        <dbReference type="ARBA" id="ARBA00004141"/>
    </source>
</evidence>
<dbReference type="Gene3D" id="1.10.238.10">
    <property type="entry name" value="EF-hand"/>
    <property type="match status" value="1"/>
</dbReference>
<evidence type="ECO:0000256" key="5">
    <source>
        <dbReference type="SAM" id="MobiDB-lite"/>
    </source>
</evidence>
<keyword evidence="2 6" id="KW-0812">Transmembrane</keyword>
<dbReference type="GO" id="GO:0005248">
    <property type="term" value="F:voltage-gated sodium channel activity"/>
    <property type="evidence" value="ECO:0007669"/>
    <property type="project" value="TreeGrafter"/>
</dbReference>
<keyword evidence="4 6" id="KW-0472">Membrane</keyword>
<dbReference type="GO" id="GO:0001518">
    <property type="term" value="C:voltage-gated sodium channel complex"/>
    <property type="evidence" value="ECO:0007669"/>
    <property type="project" value="TreeGrafter"/>
</dbReference>
<sequence>MEDCRSELRSEENERCKHQWNHQMRARVTQRLGSMRSGLLPGVLPHKISGFLGTKSRRRPEIVPTEPKPRLEQLVDSHLFQMFCSIIIVANAIFIGVQMDTILRNAAADPPVDDPPWFHICRMVFVAEFTAEILLRMVAKRWRFICGDDWKWNVFDLFLVAYSAIEEILHGFNLAYTRLLRGFRMVRVLRVIRVMRFFRELRLMVCSIVQSVVSLSWAMLLLLLVTFLFSICFMHAVAEYLHGGGDEDVAKNLKEWYGSIGNTMFSLLLAVSGGADWITLVEPLAHISVLYQVLFSFYVLFVVIGVLNVLTSAFVQRACELSRLDRDLVIQSEMISDEAFTAEMKGIFEEVDIDGEGKITWQKFREYLQNEDVQAYFATQQLDTTDARELFNLLDVGKNEEVGIEEFIMGCKKLRGQAKSSDVATLLRESKRNGAKHLRAVRKIEAQLRALRHGMQVIAGVDYSHASWLRSPTSVSSYPHTPGSAMSGGERSPMRSRPSRATPASGTRPP</sequence>
<feature type="transmembrane region" description="Helical" evidence="6">
    <location>
        <begin position="256"/>
        <end position="278"/>
    </location>
</feature>